<accession>A0AAV5N6A1</accession>
<dbReference type="GO" id="GO:0015483">
    <property type="term" value="F:long-chain fatty acid transporting porin activity"/>
    <property type="evidence" value="ECO:0007669"/>
    <property type="project" value="TreeGrafter"/>
</dbReference>
<dbReference type="EMBL" id="BRLH01000010">
    <property type="protein sequence ID" value="GKX57003.1"/>
    <property type="molecule type" value="Genomic_DNA"/>
</dbReference>
<evidence type="ECO:0000256" key="12">
    <source>
        <dbReference type="ARBA" id="ARBA00033358"/>
    </source>
</evidence>
<protein>
    <recommendedName>
        <fullName evidence="3">Long-chain fatty acid transport protein</fullName>
    </recommendedName>
    <alternativeName>
        <fullName evidence="12">Outer membrane FadL protein</fullName>
    </alternativeName>
    <alternativeName>
        <fullName evidence="11">Outer membrane flp protein</fullName>
    </alternativeName>
</protein>
<keyword evidence="6" id="KW-0812">Transmembrane</keyword>
<feature type="chain" id="PRO_5043551554" description="Long-chain fatty acid transport protein" evidence="13">
    <location>
        <begin position="26"/>
        <end position="432"/>
    </location>
</feature>
<evidence type="ECO:0000313" key="14">
    <source>
        <dbReference type="EMBL" id="GKX57003.1"/>
    </source>
</evidence>
<evidence type="ECO:0000256" key="6">
    <source>
        <dbReference type="ARBA" id="ARBA00022692"/>
    </source>
</evidence>
<keyword evidence="5" id="KW-1134">Transmembrane beta strand</keyword>
<dbReference type="PANTHER" id="PTHR35093">
    <property type="entry name" value="OUTER MEMBRANE PROTEIN NMB0088-RELATED"/>
    <property type="match status" value="1"/>
</dbReference>
<evidence type="ECO:0000256" key="9">
    <source>
        <dbReference type="ARBA" id="ARBA00023136"/>
    </source>
</evidence>
<keyword evidence="8" id="KW-0445">Lipid transport</keyword>
<gene>
    <name evidence="14" type="primary">fadL</name>
    <name evidence="14" type="ORF">SOASR030_31150</name>
</gene>
<evidence type="ECO:0000256" key="2">
    <source>
        <dbReference type="ARBA" id="ARBA00008163"/>
    </source>
</evidence>
<comment type="subcellular location">
    <subcellularLocation>
        <location evidence="1">Cell outer membrane</location>
        <topology evidence="1">Multi-pass membrane protein</topology>
    </subcellularLocation>
</comment>
<keyword evidence="4" id="KW-0813">Transport</keyword>
<dbReference type="GO" id="GO:0009279">
    <property type="term" value="C:cell outer membrane"/>
    <property type="evidence" value="ECO:0007669"/>
    <property type="project" value="UniProtKB-SubCell"/>
</dbReference>
<keyword evidence="9" id="KW-0472">Membrane</keyword>
<evidence type="ECO:0000313" key="15">
    <source>
        <dbReference type="Proteomes" id="UP001058124"/>
    </source>
</evidence>
<evidence type="ECO:0000256" key="3">
    <source>
        <dbReference type="ARBA" id="ARBA00015869"/>
    </source>
</evidence>
<evidence type="ECO:0000256" key="4">
    <source>
        <dbReference type="ARBA" id="ARBA00022448"/>
    </source>
</evidence>
<feature type="signal peptide" evidence="13">
    <location>
        <begin position="1"/>
        <end position="25"/>
    </location>
</feature>
<dbReference type="Pfam" id="PF03349">
    <property type="entry name" value="Toluene_X"/>
    <property type="match status" value="1"/>
</dbReference>
<sequence length="432" mass="47631">MFLKKNLKKSILAIAVASLSSNLYASGFQLQESSASGLGRAFSGEGAIADNASSGNRNPASMTMFDRATFSGGAIYVQPEVEITGTSPQGNDMHANDITPNEWVPNLHFVLPINEKWALGAFATSNYGLSTHFNDEYAAGPLAGTTKLQTGNFNLSTAYRVNEHFSLGLGANAVYAKAKIRRYAGESASGAMQPNSTVAYLHGDEWGYGWNAGMLYEIDKDNRIGLSYRSKIDIDFKGTYKSDLSSRLNGYQPITGLPWGTDGTSRSGKLTLTLPEIWELSGYHKVAPKWAMHYTLSYTSWSEFEELKAKDSDGNVLFQKHEGFRDAYRMALGTTYYHDETWTWRAGIAFDDSAVPASNRSISIPDQDRLWLSMGTTYNFTPDASVDVGVSYMHGQKVKISEKQNNSANSPVYHFESEGKAWLYGVNLNYTF</sequence>
<name>A0AAV5N6A1_9GAMM</name>
<reference evidence="14" key="1">
    <citation type="submission" date="2022-06" db="EMBL/GenBank/DDBJ databases">
        <title>Draft genome sequences of Leminorella grimontii str. JCM5902.</title>
        <authorList>
            <person name="Wakabayashi Y."/>
            <person name="Kojima K."/>
        </authorList>
    </citation>
    <scope>NUCLEOTIDE SEQUENCE</scope>
    <source>
        <strain evidence="14">JCM 5902</strain>
    </source>
</reference>
<keyword evidence="15" id="KW-1185">Reference proteome</keyword>
<evidence type="ECO:0000256" key="11">
    <source>
        <dbReference type="ARBA" id="ARBA00031886"/>
    </source>
</evidence>
<dbReference type="FunFam" id="2.40.160.60:FF:000001">
    <property type="entry name" value="Long-chain fatty acid transporter FadL"/>
    <property type="match status" value="1"/>
</dbReference>
<dbReference type="NCBIfam" id="NF007988">
    <property type="entry name" value="PRK10716.1"/>
    <property type="match status" value="1"/>
</dbReference>
<keyword evidence="7 13" id="KW-0732">Signal</keyword>
<dbReference type="InterPro" id="IPR005017">
    <property type="entry name" value="OMPP1/FadL/TodX"/>
</dbReference>
<evidence type="ECO:0000256" key="1">
    <source>
        <dbReference type="ARBA" id="ARBA00004571"/>
    </source>
</evidence>
<comment type="similarity">
    <text evidence="2">Belongs to the OmpP1/FadL family.</text>
</comment>
<keyword evidence="10" id="KW-0998">Cell outer membrane</keyword>
<dbReference type="SUPFAM" id="SSF56935">
    <property type="entry name" value="Porins"/>
    <property type="match status" value="1"/>
</dbReference>
<dbReference type="Proteomes" id="UP001058124">
    <property type="component" value="Unassembled WGS sequence"/>
</dbReference>
<evidence type="ECO:0000256" key="8">
    <source>
        <dbReference type="ARBA" id="ARBA00023055"/>
    </source>
</evidence>
<comment type="caution">
    <text evidence="14">The sequence shown here is derived from an EMBL/GenBank/DDBJ whole genome shotgun (WGS) entry which is preliminary data.</text>
</comment>
<evidence type="ECO:0000256" key="5">
    <source>
        <dbReference type="ARBA" id="ARBA00022452"/>
    </source>
</evidence>
<dbReference type="RefSeq" id="WP_027275187.1">
    <property type="nucleotide sequence ID" value="NZ_BRLH01000010.1"/>
</dbReference>
<proteinExistence type="inferred from homology"/>
<dbReference type="AlphaFoldDB" id="A0AAV5N6A1"/>
<evidence type="ECO:0000256" key="13">
    <source>
        <dbReference type="SAM" id="SignalP"/>
    </source>
</evidence>
<evidence type="ECO:0000256" key="10">
    <source>
        <dbReference type="ARBA" id="ARBA00023237"/>
    </source>
</evidence>
<dbReference type="PANTHER" id="PTHR35093:SF3">
    <property type="entry name" value="LONG-CHAIN FATTY ACID TRANSPORT PROTEIN"/>
    <property type="match status" value="1"/>
</dbReference>
<organism evidence="14 15">
    <name type="scientific">Leminorella grimontii</name>
    <dbReference type="NCBI Taxonomy" id="82981"/>
    <lineage>
        <taxon>Bacteria</taxon>
        <taxon>Pseudomonadati</taxon>
        <taxon>Pseudomonadota</taxon>
        <taxon>Gammaproteobacteria</taxon>
        <taxon>Enterobacterales</taxon>
        <taxon>Budviciaceae</taxon>
        <taxon>Leminorella</taxon>
    </lineage>
</organism>
<evidence type="ECO:0000256" key="7">
    <source>
        <dbReference type="ARBA" id="ARBA00022729"/>
    </source>
</evidence>
<dbReference type="Gene3D" id="2.40.160.60">
    <property type="entry name" value="Outer membrane protein transport protein (OMPP1/FadL/TodX)"/>
    <property type="match status" value="1"/>
</dbReference>